<evidence type="ECO:0000256" key="6">
    <source>
        <dbReference type="ARBA" id="ARBA00022723"/>
    </source>
</evidence>
<organism evidence="12 13">
    <name type="scientific">Fructilactobacillus ixorae</name>
    <dbReference type="NCBI Taxonomy" id="1750535"/>
    <lineage>
        <taxon>Bacteria</taxon>
        <taxon>Bacillati</taxon>
        <taxon>Bacillota</taxon>
        <taxon>Bacilli</taxon>
        <taxon>Lactobacillales</taxon>
        <taxon>Lactobacillaceae</taxon>
        <taxon>Fructilactobacillus</taxon>
    </lineage>
</organism>
<evidence type="ECO:0000256" key="1">
    <source>
        <dbReference type="ARBA" id="ARBA00001771"/>
    </source>
</evidence>
<keyword evidence="11" id="KW-0784">Thiamine biosynthesis</keyword>
<evidence type="ECO:0000256" key="9">
    <source>
        <dbReference type="ARBA" id="ARBA00022840"/>
    </source>
</evidence>
<evidence type="ECO:0000313" key="13">
    <source>
        <dbReference type="Proteomes" id="UP001057532"/>
    </source>
</evidence>
<dbReference type="Pfam" id="PF02110">
    <property type="entry name" value="HK"/>
    <property type="match status" value="1"/>
</dbReference>
<sequence length="100" mass="10527">MKTNLLQAIQTNQPIILNVANQVTPQRVADAINYLGASPMMVADPLEAADLTNLATAVVLNLGSTNPQSQAMMLNAGKTANELNRPVIFDPVAVGATSLR</sequence>
<comment type="catalytic activity">
    <reaction evidence="1">
        <text>5-(2-hydroxyethyl)-4-methylthiazole + ATP = 4-methyl-5-(2-phosphooxyethyl)-thiazole + ADP + H(+)</text>
        <dbReference type="Rhea" id="RHEA:24212"/>
        <dbReference type="ChEBI" id="CHEBI:15378"/>
        <dbReference type="ChEBI" id="CHEBI:17957"/>
        <dbReference type="ChEBI" id="CHEBI:30616"/>
        <dbReference type="ChEBI" id="CHEBI:58296"/>
        <dbReference type="ChEBI" id="CHEBI:456216"/>
        <dbReference type="EC" id="2.7.1.50"/>
    </reaction>
</comment>
<keyword evidence="8 12" id="KW-0418">Kinase</keyword>
<dbReference type="SUPFAM" id="SSF53613">
    <property type="entry name" value="Ribokinase-like"/>
    <property type="match status" value="1"/>
</dbReference>
<proteinExistence type="predicted"/>
<dbReference type="Proteomes" id="UP001057532">
    <property type="component" value="Chromosome"/>
</dbReference>
<keyword evidence="13" id="KW-1185">Reference proteome</keyword>
<evidence type="ECO:0000256" key="2">
    <source>
        <dbReference type="ARBA" id="ARBA00001946"/>
    </source>
</evidence>
<comment type="cofactor">
    <cofactor evidence="2">
        <name>Mg(2+)</name>
        <dbReference type="ChEBI" id="CHEBI:18420"/>
    </cofactor>
</comment>
<comment type="pathway">
    <text evidence="3">Cofactor biosynthesis; thiamine diphosphate biosynthesis; 4-methyl-5-(2-phosphoethyl)-thiazole from 5-(2-hydroxyethyl)-4-methylthiazole: step 1/1.</text>
</comment>
<gene>
    <name evidence="12" type="ORF">M8332_06630</name>
</gene>
<dbReference type="RefSeq" id="WP_252780068.1">
    <property type="nucleotide sequence ID" value="NZ_CP097478.1"/>
</dbReference>
<keyword evidence="7" id="KW-0547">Nucleotide-binding</keyword>
<name>A0ABY5C399_9LACO</name>
<evidence type="ECO:0000313" key="12">
    <source>
        <dbReference type="EMBL" id="USS93260.1"/>
    </source>
</evidence>
<protein>
    <recommendedName>
        <fullName evidence="4">hydroxyethylthiazole kinase</fullName>
        <ecNumber evidence="4">2.7.1.50</ecNumber>
    </recommendedName>
</protein>
<evidence type="ECO:0000256" key="7">
    <source>
        <dbReference type="ARBA" id="ARBA00022741"/>
    </source>
</evidence>
<keyword evidence="5 12" id="KW-0808">Transferase</keyword>
<dbReference type="InterPro" id="IPR029056">
    <property type="entry name" value="Ribokinase-like"/>
</dbReference>
<evidence type="ECO:0000256" key="3">
    <source>
        <dbReference type="ARBA" id="ARBA00004868"/>
    </source>
</evidence>
<evidence type="ECO:0000256" key="10">
    <source>
        <dbReference type="ARBA" id="ARBA00022842"/>
    </source>
</evidence>
<keyword evidence="6" id="KW-0479">Metal-binding</keyword>
<reference evidence="12" key="1">
    <citation type="submission" date="2022-05" db="EMBL/GenBank/DDBJ databases">
        <authorList>
            <person name="Oliphant S.A."/>
            <person name="Watson-Haigh N.S."/>
            <person name="Sumby K.M."/>
            <person name="Gardner J.M."/>
            <person name="Jiranek V."/>
        </authorList>
    </citation>
    <scope>NUCLEOTIDE SEQUENCE</scope>
    <source>
        <strain evidence="12">Ru20-1</strain>
    </source>
</reference>
<evidence type="ECO:0000256" key="11">
    <source>
        <dbReference type="ARBA" id="ARBA00022977"/>
    </source>
</evidence>
<keyword evidence="10" id="KW-0460">Magnesium</keyword>
<dbReference type="InterPro" id="IPR000417">
    <property type="entry name" value="Hyethyz_kinase"/>
</dbReference>
<keyword evidence="9" id="KW-0067">ATP-binding</keyword>
<evidence type="ECO:0000256" key="8">
    <source>
        <dbReference type="ARBA" id="ARBA00022777"/>
    </source>
</evidence>
<dbReference type="Gene3D" id="3.40.1190.20">
    <property type="match status" value="1"/>
</dbReference>
<dbReference type="GO" id="GO:0004417">
    <property type="term" value="F:hydroxyethylthiazole kinase activity"/>
    <property type="evidence" value="ECO:0007669"/>
    <property type="project" value="UniProtKB-EC"/>
</dbReference>
<dbReference type="EMBL" id="CP097478">
    <property type="protein sequence ID" value="USS93260.1"/>
    <property type="molecule type" value="Genomic_DNA"/>
</dbReference>
<dbReference type="EC" id="2.7.1.50" evidence="4"/>
<evidence type="ECO:0000256" key="4">
    <source>
        <dbReference type="ARBA" id="ARBA00012129"/>
    </source>
</evidence>
<dbReference type="PRINTS" id="PR01099">
    <property type="entry name" value="HYETHTZKNASE"/>
</dbReference>
<evidence type="ECO:0000256" key="5">
    <source>
        <dbReference type="ARBA" id="ARBA00022679"/>
    </source>
</evidence>
<accession>A0ABY5C399</accession>